<organism evidence="3 4">
    <name type="scientific">Caulobacter rhizosphaerae</name>
    <dbReference type="NCBI Taxonomy" id="2010972"/>
    <lineage>
        <taxon>Bacteria</taxon>
        <taxon>Pseudomonadati</taxon>
        <taxon>Pseudomonadota</taxon>
        <taxon>Alphaproteobacteria</taxon>
        <taxon>Caulobacterales</taxon>
        <taxon>Caulobacteraceae</taxon>
        <taxon>Caulobacter</taxon>
    </lineage>
</organism>
<keyword evidence="4" id="KW-1185">Reference proteome</keyword>
<dbReference type="SUPFAM" id="SSF53448">
    <property type="entry name" value="Nucleotide-diphospho-sugar transferases"/>
    <property type="match status" value="1"/>
</dbReference>
<dbReference type="CDD" id="cd02511">
    <property type="entry name" value="Beta4Glucosyltransferase"/>
    <property type="match status" value="1"/>
</dbReference>
<dbReference type="InterPro" id="IPR001173">
    <property type="entry name" value="Glyco_trans_2-like"/>
</dbReference>
<evidence type="ECO:0000256" key="1">
    <source>
        <dbReference type="ARBA" id="ARBA00038494"/>
    </source>
</evidence>
<name>A0ABU1N363_9CAUL</name>
<dbReference type="Pfam" id="PF00535">
    <property type="entry name" value="Glycos_transf_2"/>
    <property type="match status" value="1"/>
</dbReference>
<comment type="similarity">
    <text evidence="1">Belongs to the glycosyltransferase 2 family. WaaE/KdtX subfamily.</text>
</comment>
<dbReference type="Proteomes" id="UP001262754">
    <property type="component" value="Unassembled WGS sequence"/>
</dbReference>
<gene>
    <name evidence="3" type="ORF">J2800_003639</name>
</gene>
<reference evidence="3 4" key="1">
    <citation type="submission" date="2023-07" db="EMBL/GenBank/DDBJ databases">
        <title>Sorghum-associated microbial communities from plants grown in Nebraska, USA.</title>
        <authorList>
            <person name="Schachtman D."/>
        </authorList>
    </citation>
    <scope>NUCLEOTIDE SEQUENCE [LARGE SCALE GENOMIC DNA]</scope>
    <source>
        <strain evidence="3 4">DS2154</strain>
    </source>
</reference>
<evidence type="ECO:0000313" key="4">
    <source>
        <dbReference type="Proteomes" id="UP001262754"/>
    </source>
</evidence>
<dbReference type="RefSeq" id="WP_310033539.1">
    <property type="nucleotide sequence ID" value="NZ_JAVDRL010000010.1"/>
</dbReference>
<accession>A0ABU1N363</accession>
<sequence length="279" mass="30610">MSVLSGLVCVHNEEARLAECLARLAFCDEIVVVADRCTDRSEAIARKMGARVVSGIFPVEGLRKEAGVAACRGDWIVELDADEAVTPALAREIRETIARADAGDWYQVPVDNFVGAQLVRHGWGGSFGASSVARLFRKGVKHWKNERVHPGTTFAGAYGGRLSNAILHKVDDDIADMVQRLNRYTALRGQDLADSGKIKSLWDDLFRGMRRFYKCYVSRKGYKEGDMGFLIALMAGLYPVLSNLKAREIRMLGGQSVQTLRPGAVIGLDLDDARLGHSA</sequence>
<dbReference type="Gene3D" id="3.90.550.10">
    <property type="entry name" value="Spore Coat Polysaccharide Biosynthesis Protein SpsA, Chain A"/>
    <property type="match status" value="1"/>
</dbReference>
<evidence type="ECO:0000313" key="3">
    <source>
        <dbReference type="EMBL" id="MDR6532879.1"/>
    </source>
</evidence>
<protein>
    <submittedName>
        <fullName evidence="3">Glycosyltransferase involved in cell wall biosynthesis</fullName>
    </submittedName>
</protein>
<proteinExistence type="inferred from homology"/>
<evidence type="ECO:0000259" key="2">
    <source>
        <dbReference type="Pfam" id="PF00535"/>
    </source>
</evidence>
<dbReference type="EMBL" id="JAVDRL010000010">
    <property type="protein sequence ID" value="MDR6532879.1"/>
    <property type="molecule type" value="Genomic_DNA"/>
</dbReference>
<dbReference type="PANTHER" id="PTHR43630:SF2">
    <property type="entry name" value="GLYCOSYLTRANSFERASE"/>
    <property type="match status" value="1"/>
</dbReference>
<dbReference type="InterPro" id="IPR029044">
    <property type="entry name" value="Nucleotide-diphossugar_trans"/>
</dbReference>
<comment type="caution">
    <text evidence="3">The sequence shown here is derived from an EMBL/GenBank/DDBJ whole genome shotgun (WGS) entry which is preliminary data.</text>
</comment>
<feature type="domain" description="Glycosyltransferase 2-like" evidence="2">
    <location>
        <begin position="7"/>
        <end position="121"/>
    </location>
</feature>
<dbReference type="PANTHER" id="PTHR43630">
    <property type="entry name" value="POLY-BETA-1,6-N-ACETYL-D-GLUCOSAMINE SYNTHASE"/>
    <property type="match status" value="1"/>
</dbReference>